<feature type="signal peptide" evidence="1">
    <location>
        <begin position="1"/>
        <end position="23"/>
    </location>
</feature>
<dbReference type="EMBL" id="OBMT01000004">
    <property type="protein sequence ID" value="SOC05355.1"/>
    <property type="molecule type" value="Genomic_DNA"/>
</dbReference>
<dbReference type="GO" id="GO:0020037">
    <property type="term" value="F:heme binding"/>
    <property type="evidence" value="ECO:0007669"/>
    <property type="project" value="InterPro"/>
</dbReference>
<keyword evidence="3" id="KW-1185">Reference proteome</keyword>
<evidence type="ECO:0000313" key="3">
    <source>
        <dbReference type="Proteomes" id="UP000219111"/>
    </source>
</evidence>
<gene>
    <name evidence="2" type="ORF">SAMN05877831_104149</name>
</gene>
<dbReference type="SUPFAM" id="SSF47175">
    <property type="entry name" value="Cytochromes"/>
    <property type="match status" value="1"/>
</dbReference>
<dbReference type="GO" id="GO:0005506">
    <property type="term" value="F:iron ion binding"/>
    <property type="evidence" value="ECO:0007669"/>
    <property type="project" value="InterPro"/>
</dbReference>
<keyword evidence="1" id="KW-0732">Signal</keyword>
<dbReference type="GO" id="GO:0009055">
    <property type="term" value="F:electron transfer activity"/>
    <property type="evidence" value="ECO:0007669"/>
    <property type="project" value="InterPro"/>
</dbReference>
<name>A0A285SCA9_9RHOB</name>
<accession>A0A285SCA9</accession>
<dbReference type="Pfam" id="PF01322">
    <property type="entry name" value="Cytochrom_C_2"/>
    <property type="match status" value="1"/>
</dbReference>
<dbReference type="InterPro" id="IPR010980">
    <property type="entry name" value="Cyt_c/b562"/>
</dbReference>
<reference evidence="3" key="1">
    <citation type="submission" date="2017-08" db="EMBL/GenBank/DDBJ databases">
        <authorList>
            <person name="Varghese N."/>
            <person name="Submissions S."/>
        </authorList>
    </citation>
    <scope>NUCLEOTIDE SEQUENCE [LARGE SCALE GENOMIC DNA]</scope>
    <source>
        <strain evidence="3">JA276</strain>
    </source>
</reference>
<evidence type="ECO:0000313" key="2">
    <source>
        <dbReference type="EMBL" id="SOC05355.1"/>
    </source>
</evidence>
<dbReference type="Gene3D" id="1.20.120.10">
    <property type="entry name" value="Cytochrome c/b562"/>
    <property type="match status" value="1"/>
</dbReference>
<dbReference type="GO" id="GO:0022900">
    <property type="term" value="P:electron transport chain"/>
    <property type="evidence" value="ECO:0007669"/>
    <property type="project" value="InterPro"/>
</dbReference>
<dbReference type="PROSITE" id="PS51009">
    <property type="entry name" value="CYTCII"/>
    <property type="match status" value="1"/>
</dbReference>
<dbReference type="Proteomes" id="UP000219111">
    <property type="component" value="Unassembled WGS sequence"/>
</dbReference>
<dbReference type="InterPro" id="IPR002321">
    <property type="entry name" value="Cyt_c_II"/>
</dbReference>
<dbReference type="AlphaFoldDB" id="A0A285SCA9"/>
<evidence type="ECO:0000256" key="1">
    <source>
        <dbReference type="SAM" id="SignalP"/>
    </source>
</evidence>
<feature type="chain" id="PRO_5012267423" evidence="1">
    <location>
        <begin position="24"/>
        <end position="145"/>
    </location>
</feature>
<protein>
    <submittedName>
        <fullName evidence="2">Cytochrome c556</fullName>
    </submittedName>
</protein>
<sequence>MQRFTPVLSLFMALALGGGAALAEEVKDPDVKARIALMQDFKTQMKVLGEAGSGKVPFDAARVAAAIDALTAGAGEIAPRFRPQADDPASEALPEIWAAPSEFRQKTNRMIRATGALDGESAGALAKTLDPVQAACKDCHGRFKM</sequence>
<proteinExistence type="predicted"/>
<dbReference type="RefSeq" id="WP_176518591.1">
    <property type="nucleotide sequence ID" value="NZ_OBMT01000004.1"/>
</dbReference>
<organism evidence="2 3">
    <name type="scientific">Rhodobacter maris</name>
    <dbReference type="NCBI Taxonomy" id="446682"/>
    <lineage>
        <taxon>Bacteria</taxon>
        <taxon>Pseudomonadati</taxon>
        <taxon>Pseudomonadota</taxon>
        <taxon>Alphaproteobacteria</taxon>
        <taxon>Rhodobacterales</taxon>
        <taxon>Rhodobacter group</taxon>
        <taxon>Rhodobacter</taxon>
    </lineage>
</organism>